<evidence type="ECO:0000313" key="3">
    <source>
        <dbReference type="Proteomes" id="UP000049983"/>
    </source>
</evidence>
<feature type="transmembrane region" description="Helical" evidence="1">
    <location>
        <begin position="221"/>
        <end position="240"/>
    </location>
</feature>
<organism evidence="2 3">
    <name type="scientific">Roseibium album</name>
    <dbReference type="NCBI Taxonomy" id="311410"/>
    <lineage>
        <taxon>Bacteria</taxon>
        <taxon>Pseudomonadati</taxon>
        <taxon>Pseudomonadota</taxon>
        <taxon>Alphaproteobacteria</taxon>
        <taxon>Hyphomicrobiales</taxon>
        <taxon>Stappiaceae</taxon>
        <taxon>Roseibium</taxon>
    </lineage>
</organism>
<dbReference type="EMBL" id="CXWC01000003">
    <property type="protein sequence ID" value="CTQ67598.1"/>
    <property type="molecule type" value="Genomic_DNA"/>
</dbReference>
<name>A0A0M6ZGF3_9HYPH</name>
<sequence length="270" mass="29958">MNDPELWNRIHSCHPDVVEADLPFSKRLARDNNWTHDYALKVIVEYLRFAYLSRMKAGMVTPSDEVDQAWHLHLTYTRHYWGPFKDALGGPLHHMPTKGGADQSALFRDAYQKTLELYQSEFGNPPPEDIWPPADIRFGRAPHFMRINSKDVWLLPKPRLPYSVLLTCQRLTNIPARVYGALISLFALLFGTGLAFAHGQPAGDTLLEKLRNMVWHWASEHTLWFILGVVVIVLLVRAIFIKATGSSSGCGAGCGGGDSGGGSGCGGCGD</sequence>
<dbReference type="AlphaFoldDB" id="A0A0M6ZGF3"/>
<evidence type="ECO:0000313" key="2">
    <source>
        <dbReference type="EMBL" id="CTQ67598.1"/>
    </source>
</evidence>
<evidence type="ECO:0008006" key="4">
    <source>
        <dbReference type="Google" id="ProtNLM"/>
    </source>
</evidence>
<accession>A0A0M6ZGF3</accession>
<dbReference type="OrthoDB" id="196672at2"/>
<dbReference type="STRING" id="311410.LA5095_04525"/>
<keyword evidence="1" id="KW-0812">Transmembrane</keyword>
<dbReference type="Proteomes" id="UP000049983">
    <property type="component" value="Unassembled WGS sequence"/>
</dbReference>
<keyword evidence="1" id="KW-0472">Membrane</keyword>
<keyword evidence="1" id="KW-1133">Transmembrane helix</keyword>
<reference evidence="3" key="1">
    <citation type="submission" date="2015-07" db="EMBL/GenBank/DDBJ databases">
        <authorList>
            <person name="Rodrigo-Torres Lidia"/>
            <person name="Arahal R.David."/>
        </authorList>
    </citation>
    <scope>NUCLEOTIDE SEQUENCE [LARGE SCALE GENOMIC DNA]</scope>
    <source>
        <strain evidence="3">CECT 5096</strain>
    </source>
</reference>
<feature type="transmembrane region" description="Helical" evidence="1">
    <location>
        <begin position="178"/>
        <end position="201"/>
    </location>
</feature>
<dbReference type="GeneID" id="97668924"/>
<keyword evidence="3" id="KW-1185">Reference proteome</keyword>
<dbReference type="RefSeq" id="WP_055119109.1">
    <property type="nucleotide sequence ID" value="NZ_CXWA01000007.1"/>
</dbReference>
<protein>
    <recommendedName>
        <fullName evidence="4">TIGR04222 domain-containing protein</fullName>
    </recommendedName>
</protein>
<evidence type="ECO:0000256" key="1">
    <source>
        <dbReference type="SAM" id="Phobius"/>
    </source>
</evidence>
<gene>
    <name evidence="2" type="ORF">LA5096_01504</name>
</gene>
<proteinExistence type="predicted"/>